<sequence>MKWFVPGRRSAVAETTTATSDLVVGLVYAGASSFRMVAEAVHFDNDAIELCAVMARHGAIDAPLEVDGHHVRFAE</sequence>
<name>A0A2Y8ZQ17_9MICO</name>
<evidence type="ECO:0000313" key="1">
    <source>
        <dbReference type="EMBL" id="SSA34430.1"/>
    </source>
</evidence>
<gene>
    <name evidence="1" type="ORF">SAMN04489750_1749</name>
</gene>
<evidence type="ECO:0000313" key="2">
    <source>
        <dbReference type="Proteomes" id="UP000250028"/>
    </source>
</evidence>
<dbReference type="RefSeq" id="WP_109685013.1">
    <property type="nucleotide sequence ID" value="NZ_QGDN01000001.1"/>
</dbReference>
<protein>
    <submittedName>
        <fullName evidence="1">Uncharacterized protein</fullName>
    </submittedName>
</protein>
<dbReference type="AlphaFoldDB" id="A0A2Y8ZQ17"/>
<accession>A0A2Y8ZQ17</accession>
<organism evidence="1 2">
    <name type="scientific">Branchiibius hedensis</name>
    <dbReference type="NCBI Taxonomy" id="672460"/>
    <lineage>
        <taxon>Bacteria</taxon>
        <taxon>Bacillati</taxon>
        <taxon>Actinomycetota</taxon>
        <taxon>Actinomycetes</taxon>
        <taxon>Micrococcales</taxon>
        <taxon>Dermacoccaceae</taxon>
        <taxon>Branchiibius</taxon>
    </lineage>
</organism>
<proteinExistence type="predicted"/>
<dbReference type="EMBL" id="UESZ01000001">
    <property type="protein sequence ID" value="SSA34430.1"/>
    <property type="molecule type" value="Genomic_DNA"/>
</dbReference>
<keyword evidence="2" id="KW-1185">Reference proteome</keyword>
<dbReference type="Proteomes" id="UP000250028">
    <property type="component" value="Unassembled WGS sequence"/>
</dbReference>
<reference evidence="2" key="1">
    <citation type="submission" date="2016-10" db="EMBL/GenBank/DDBJ databases">
        <authorList>
            <person name="Varghese N."/>
            <person name="Submissions S."/>
        </authorList>
    </citation>
    <scope>NUCLEOTIDE SEQUENCE [LARGE SCALE GENOMIC DNA]</scope>
    <source>
        <strain evidence="2">DSM 22951</strain>
    </source>
</reference>